<protein>
    <recommendedName>
        <fullName evidence="3">Peptidase A1 domain-containing protein</fullName>
    </recommendedName>
</protein>
<feature type="chain" id="PRO_5036470672" description="Peptidase A1 domain-containing protein" evidence="2">
    <location>
        <begin position="18"/>
        <end position="264"/>
    </location>
</feature>
<dbReference type="SUPFAM" id="SSF50630">
    <property type="entry name" value="Acid proteases"/>
    <property type="match status" value="1"/>
</dbReference>
<dbReference type="PANTHER" id="PTHR13683">
    <property type="entry name" value="ASPARTYL PROTEASES"/>
    <property type="match status" value="1"/>
</dbReference>
<dbReference type="GO" id="GO:0006508">
    <property type="term" value="P:proteolysis"/>
    <property type="evidence" value="ECO:0007669"/>
    <property type="project" value="InterPro"/>
</dbReference>
<dbReference type="InterPro" id="IPR032799">
    <property type="entry name" value="TAXi_C"/>
</dbReference>
<evidence type="ECO:0000313" key="5">
    <source>
        <dbReference type="Proteomes" id="UP000298416"/>
    </source>
</evidence>
<gene>
    <name evidence="4" type="ORF">SASPL_110354</name>
</gene>
<keyword evidence="2" id="KW-0732">Signal</keyword>
<evidence type="ECO:0000256" key="2">
    <source>
        <dbReference type="SAM" id="SignalP"/>
    </source>
</evidence>
<feature type="domain" description="Peptidase A1" evidence="3">
    <location>
        <begin position="1"/>
        <end position="260"/>
    </location>
</feature>
<dbReference type="EMBL" id="PNBA02000004">
    <property type="protein sequence ID" value="KAG6426138.1"/>
    <property type="molecule type" value="Genomic_DNA"/>
</dbReference>
<sequence>MEKLAVFFAFFTVLASSRTLPPNSDPNFLDVSAAISKTQGFFSRNSRSVLPSMHEVHHRRPRVSPHFPLSFDLHPRLSVRGTTEESYKALTVARLGRDSARVKAIQTRLDLASLGIVKADLTPLEAELETEKLEGPVISGTSQGSGEYFSRVGTEAYDAMRDAFKKGTGQLPAAEGVALFDTCYDLSSKKSVEVPTVSFHFSNGKELALPAKNYMIPVDSSGTFCFAFAPTSSALGIIGNVQQQGTRVSYDLANSLIGFSPNKC</sequence>
<name>A0A8X8YAD0_SALSN</name>
<comment type="caution">
    <text evidence="4">The sequence shown here is derived from an EMBL/GenBank/DDBJ whole genome shotgun (WGS) entry which is preliminary data.</text>
</comment>
<comment type="similarity">
    <text evidence="1">Belongs to the peptidase A1 family.</text>
</comment>
<dbReference type="Gene3D" id="2.40.70.10">
    <property type="entry name" value="Acid Proteases"/>
    <property type="match status" value="1"/>
</dbReference>
<evidence type="ECO:0000256" key="1">
    <source>
        <dbReference type="ARBA" id="ARBA00007447"/>
    </source>
</evidence>
<proteinExistence type="inferred from homology"/>
<feature type="signal peptide" evidence="2">
    <location>
        <begin position="1"/>
        <end position="17"/>
    </location>
</feature>
<keyword evidence="5" id="KW-1185">Reference proteome</keyword>
<dbReference type="InterPro" id="IPR021109">
    <property type="entry name" value="Peptidase_aspartic_dom_sf"/>
</dbReference>
<dbReference type="PANTHER" id="PTHR13683:SF775">
    <property type="entry name" value="EUKARYOTIC ASPARTYL PROTEASE FAMILY PROTEIN"/>
    <property type="match status" value="1"/>
</dbReference>
<reference evidence="4" key="1">
    <citation type="submission" date="2018-01" db="EMBL/GenBank/DDBJ databases">
        <authorList>
            <person name="Mao J.F."/>
        </authorList>
    </citation>
    <scope>NUCLEOTIDE SEQUENCE</scope>
    <source>
        <strain evidence="4">Huo1</strain>
        <tissue evidence="4">Leaf</tissue>
    </source>
</reference>
<evidence type="ECO:0000259" key="3">
    <source>
        <dbReference type="PROSITE" id="PS51767"/>
    </source>
</evidence>
<organism evidence="4">
    <name type="scientific">Salvia splendens</name>
    <name type="common">Scarlet sage</name>
    <dbReference type="NCBI Taxonomy" id="180675"/>
    <lineage>
        <taxon>Eukaryota</taxon>
        <taxon>Viridiplantae</taxon>
        <taxon>Streptophyta</taxon>
        <taxon>Embryophyta</taxon>
        <taxon>Tracheophyta</taxon>
        <taxon>Spermatophyta</taxon>
        <taxon>Magnoliopsida</taxon>
        <taxon>eudicotyledons</taxon>
        <taxon>Gunneridae</taxon>
        <taxon>Pentapetalae</taxon>
        <taxon>asterids</taxon>
        <taxon>lamiids</taxon>
        <taxon>Lamiales</taxon>
        <taxon>Lamiaceae</taxon>
        <taxon>Nepetoideae</taxon>
        <taxon>Mentheae</taxon>
        <taxon>Salviinae</taxon>
        <taxon>Salvia</taxon>
        <taxon>Salvia subgen. Calosphace</taxon>
        <taxon>core Calosphace</taxon>
    </lineage>
</organism>
<reference evidence="4" key="2">
    <citation type="submission" date="2020-08" db="EMBL/GenBank/DDBJ databases">
        <title>Plant Genome Project.</title>
        <authorList>
            <person name="Zhang R.-G."/>
        </authorList>
    </citation>
    <scope>NUCLEOTIDE SEQUENCE</scope>
    <source>
        <strain evidence="4">Huo1</strain>
        <tissue evidence="4">Leaf</tissue>
    </source>
</reference>
<dbReference type="InterPro" id="IPR001461">
    <property type="entry name" value="Aspartic_peptidase_A1"/>
</dbReference>
<dbReference type="GO" id="GO:0004190">
    <property type="term" value="F:aspartic-type endopeptidase activity"/>
    <property type="evidence" value="ECO:0007669"/>
    <property type="project" value="InterPro"/>
</dbReference>
<evidence type="ECO:0000313" key="4">
    <source>
        <dbReference type="EMBL" id="KAG6426138.1"/>
    </source>
</evidence>
<dbReference type="AlphaFoldDB" id="A0A8X8YAD0"/>
<accession>A0A8X8YAD0</accession>
<dbReference type="PROSITE" id="PS51767">
    <property type="entry name" value="PEPTIDASE_A1"/>
    <property type="match status" value="1"/>
</dbReference>
<dbReference type="Pfam" id="PF14541">
    <property type="entry name" value="TAXi_C"/>
    <property type="match status" value="1"/>
</dbReference>
<dbReference type="InterPro" id="IPR033121">
    <property type="entry name" value="PEPTIDASE_A1"/>
</dbReference>
<dbReference type="Proteomes" id="UP000298416">
    <property type="component" value="Unassembled WGS sequence"/>
</dbReference>